<name>A0A0P1A9H3_PLAHL</name>
<organism evidence="1 2">
    <name type="scientific">Plasmopara halstedii</name>
    <name type="common">Downy mildew of sunflower</name>
    <dbReference type="NCBI Taxonomy" id="4781"/>
    <lineage>
        <taxon>Eukaryota</taxon>
        <taxon>Sar</taxon>
        <taxon>Stramenopiles</taxon>
        <taxon>Oomycota</taxon>
        <taxon>Peronosporomycetes</taxon>
        <taxon>Peronosporales</taxon>
        <taxon>Peronosporaceae</taxon>
        <taxon>Plasmopara</taxon>
    </lineage>
</organism>
<evidence type="ECO:0000313" key="2">
    <source>
        <dbReference type="Proteomes" id="UP000054928"/>
    </source>
</evidence>
<dbReference type="Proteomes" id="UP000054928">
    <property type="component" value="Unassembled WGS sequence"/>
</dbReference>
<dbReference type="PANTHER" id="PTHR35076:SF1">
    <property type="entry name" value="TUBULIN EPSILON AND DELTA COMPLEX PROTEIN 1"/>
    <property type="match status" value="1"/>
</dbReference>
<dbReference type="GeneID" id="36399279"/>
<keyword evidence="2" id="KW-1185">Reference proteome</keyword>
<dbReference type="InterPro" id="IPR043535">
    <property type="entry name" value="TEDC1"/>
</dbReference>
<reference evidence="2" key="1">
    <citation type="submission" date="2014-09" db="EMBL/GenBank/DDBJ databases">
        <authorList>
            <person name="Sharma Rahul"/>
            <person name="Thines Marco"/>
        </authorList>
    </citation>
    <scope>NUCLEOTIDE SEQUENCE [LARGE SCALE GENOMIC DNA]</scope>
</reference>
<accession>A0A0P1A9H3</accession>
<dbReference type="PANTHER" id="PTHR35076">
    <property type="entry name" value="TUBULIN EPSILON AND DELTA COMPLEX PROTEIN 1"/>
    <property type="match status" value="1"/>
</dbReference>
<protein>
    <submittedName>
        <fullName evidence="1">Uncharacterized protein</fullName>
    </submittedName>
</protein>
<dbReference type="EMBL" id="CCYD01000252">
    <property type="protein sequence ID" value="CEG36976.1"/>
    <property type="molecule type" value="Genomic_DNA"/>
</dbReference>
<dbReference type="OMA" id="AQSVQMI"/>
<evidence type="ECO:0000313" key="1">
    <source>
        <dbReference type="EMBL" id="CEG36976.1"/>
    </source>
</evidence>
<sequence>MRFAKAQAPTPRFGYLIRLGLESIGVHYVSIDLLRKAKKNRTTEHEYWVLWRLLHDLVLVELAGFEIDRREFELLNDAGTLRSALLDAKLHKIQMELVRFYLYDWGFVCSELYSKTVRPSSQILLLAIAWLFAFSNFFERQHRDVIERYMGSKQLHLPPFPDNVDISFESAQLAAANVLSTAVEVCDKKLPLEGRMHQLHCGFGRLQSQLNEFKAYVRYIERLSKRLKALQDMSKACQDEMIPAYVLDLVMRPTEILSEQVQVLAQSVQMIEDEQMFYKWINSLVLALEDDSKTSNTQADSSALPNKISESLHAEIHKVQTLFEKNAEIMQQVERIYEEEWNKWVYKQKSCLQQSWKAKQSSHIMRGAREIYVVTKDDIEQLQSQMTSIIGEISQGYCDLQLQ</sequence>
<dbReference type="RefSeq" id="XP_024573345.1">
    <property type="nucleotide sequence ID" value="XM_024722251.1"/>
</dbReference>
<proteinExistence type="predicted"/>
<dbReference type="OrthoDB" id="77427at2759"/>
<dbReference type="AlphaFoldDB" id="A0A0P1A9H3"/>